<feature type="region of interest" description="Disordered" evidence="1">
    <location>
        <begin position="31"/>
        <end position="61"/>
    </location>
</feature>
<name>A0AAE1NPH8_9EUCA</name>
<dbReference type="EMBL" id="JAWZYT010006308">
    <property type="protein sequence ID" value="KAK4288432.1"/>
    <property type="molecule type" value="Genomic_DNA"/>
</dbReference>
<protein>
    <submittedName>
        <fullName evidence="3">Uncharacterized protein</fullName>
    </submittedName>
</protein>
<proteinExistence type="predicted"/>
<feature type="compositionally biased region" description="Polar residues" evidence="1">
    <location>
        <begin position="31"/>
        <end position="41"/>
    </location>
</feature>
<organism evidence="3 4">
    <name type="scientific">Petrolisthes manimaculis</name>
    <dbReference type="NCBI Taxonomy" id="1843537"/>
    <lineage>
        <taxon>Eukaryota</taxon>
        <taxon>Metazoa</taxon>
        <taxon>Ecdysozoa</taxon>
        <taxon>Arthropoda</taxon>
        <taxon>Crustacea</taxon>
        <taxon>Multicrustacea</taxon>
        <taxon>Malacostraca</taxon>
        <taxon>Eumalacostraca</taxon>
        <taxon>Eucarida</taxon>
        <taxon>Decapoda</taxon>
        <taxon>Pleocyemata</taxon>
        <taxon>Anomura</taxon>
        <taxon>Galatheoidea</taxon>
        <taxon>Porcellanidae</taxon>
        <taxon>Petrolisthes</taxon>
    </lineage>
</organism>
<dbReference type="Proteomes" id="UP001292094">
    <property type="component" value="Unassembled WGS sequence"/>
</dbReference>
<keyword evidence="4" id="KW-1185">Reference proteome</keyword>
<evidence type="ECO:0000313" key="4">
    <source>
        <dbReference type="Proteomes" id="UP001292094"/>
    </source>
</evidence>
<feature type="compositionally biased region" description="Basic and acidic residues" evidence="1">
    <location>
        <begin position="42"/>
        <end position="61"/>
    </location>
</feature>
<evidence type="ECO:0000313" key="3">
    <source>
        <dbReference type="EMBL" id="KAK4293895.1"/>
    </source>
</evidence>
<dbReference type="AlphaFoldDB" id="A0AAE1NPH8"/>
<evidence type="ECO:0000313" key="2">
    <source>
        <dbReference type="EMBL" id="KAK4288432.1"/>
    </source>
</evidence>
<dbReference type="EMBL" id="JAWZYT010004422">
    <property type="protein sequence ID" value="KAK4293895.1"/>
    <property type="molecule type" value="Genomic_DNA"/>
</dbReference>
<reference evidence="3" key="1">
    <citation type="submission" date="2023-11" db="EMBL/GenBank/DDBJ databases">
        <title>Genome assemblies of two species of porcelain crab, Petrolisthes cinctipes and Petrolisthes manimaculis (Anomura: Porcellanidae).</title>
        <authorList>
            <person name="Angst P."/>
        </authorList>
    </citation>
    <scope>NUCLEOTIDE SEQUENCE</scope>
    <source>
        <strain evidence="3">PB745_02</strain>
        <tissue evidence="3">Gill</tissue>
    </source>
</reference>
<comment type="caution">
    <text evidence="3">The sequence shown here is derived from an EMBL/GenBank/DDBJ whole genome shotgun (WGS) entry which is preliminary data.</text>
</comment>
<gene>
    <name evidence="3" type="ORF">Pmani_033443</name>
    <name evidence="2" type="ORF">Pmani_038532</name>
</gene>
<sequence>MEGYAAPMMRAINAIKENYADDDSEAFFSEANSTMGSSNTNMHRDVGGQRRKEIKQSKVKNREADEAFNLTRSEELKAKYKK</sequence>
<accession>A0AAE1NPH8</accession>
<evidence type="ECO:0000256" key="1">
    <source>
        <dbReference type="SAM" id="MobiDB-lite"/>
    </source>
</evidence>